<dbReference type="GO" id="GO:0004252">
    <property type="term" value="F:serine-type endopeptidase activity"/>
    <property type="evidence" value="ECO:0007669"/>
    <property type="project" value="UniProtKB-EC"/>
</dbReference>
<dbReference type="PROSITE" id="PS50240">
    <property type="entry name" value="TRYPSIN_DOM"/>
    <property type="match status" value="1"/>
</dbReference>
<dbReference type="PANTHER" id="PTHR24252:SF7">
    <property type="entry name" value="HYALIN"/>
    <property type="match status" value="1"/>
</dbReference>
<dbReference type="EMBL" id="KT826549">
    <property type="protein sequence ID" value="AOW41608.1"/>
    <property type="molecule type" value="mRNA"/>
</dbReference>
<organism evidence="10">
    <name type="scientific">Euphausia superba</name>
    <name type="common">Antarctic krill</name>
    <dbReference type="NCBI Taxonomy" id="6819"/>
    <lineage>
        <taxon>Eukaryota</taxon>
        <taxon>Metazoa</taxon>
        <taxon>Ecdysozoa</taxon>
        <taxon>Arthropoda</taxon>
        <taxon>Crustacea</taxon>
        <taxon>Multicrustacea</taxon>
        <taxon>Malacostraca</taxon>
        <taxon>Eumalacostraca</taxon>
        <taxon>Eucarida</taxon>
        <taxon>Euphausiacea</taxon>
        <taxon>Euphausiidae</taxon>
        <taxon>Euphausia</taxon>
    </lineage>
</organism>
<keyword evidence="2 6" id="KW-0378">Hydrolase</keyword>
<dbReference type="PRINTS" id="PR00722">
    <property type="entry name" value="CHYMOTRYPSIN"/>
</dbReference>
<dbReference type="PANTHER" id="PTHR24252">
    <property type="entry name" value="ACROSIN-RELATED"/>
    <property type="match status" value="1"/>
</dbReference>
<dbReference type="InterPro" id="IPR018114">
    <property type="entry name" value="TRYPSIN_HIS"/>
</dbReference>
<protein>
    <submittedName>
        <fullName evidence="10">Trypsin</fullName>
        <ecNumber evidence="10">3.4.21.4</ecNumber>
    </submittedName>
</protein>
<dbReference type="SUPFAM" id="SSF50494">
    <property type="entry name" value="Trypsin-like serine proteases"/>
    <property type="match status" value="1"/>
</dbReference>
<dbReference type="Pfam" id="PF00431">
    <property type="entry name" value="CUB"/>
    <property type="match status" value="1"/>
</dbReference>
<dbReference type="InterPro" id="IPR001314">
    <property type="entry name" value="Peptidase_S1A"/>
</dbReference>
<proteinExistence type="evidence at transcript level"/>
<evidence type="ECO:0000256" key="6">
    <source>
        <dbReference type="RuleBase" id="RU363034"/>
    </source>
</evidence>
<evidence type="ECO:0000256" key="4">
    <source>
        <dbReference type="ARBA" id="ARBA00023157"/>
    </source>
</evidence>
<dbReference type="CDD" id="cd00190">
    <property type="entry name" value="Tryp_SPc"/>
    <property type="match status" value="1"/>
</dbReference>
<dbReference type="PROSITE" id="PS00135">
    <property type="entry name" value="TRYPSIN_SER"/>
    <property type="match status" value="1"/>
</dbReference>
<keyword evidence="3 6" id="KW-0720">Serine protease</keyword>
<evidence type="ECO:0000313" key="10">
    <source>
        <dbReference type="EMBL" id="AOW41608.1"/>
    </source>
</evidence>
<dbReference type="InterPro" id="IPR033116">
    <property type="entry name" value="TRYPSIN_SER"/>
</dbReference>
<keyword evidence="7" id="KW-0732">Signal</keyword>
<dbReference type="FunFam" id="2.40.10.10:FF:000006">
    <property type="entry name" value="Serine proteinase stubble"/>
    <property type="match status" value="1"/>
</dbReference>
<dbReference type="PROSITE" id="PS00134">
    <property type="entry name" value="TRYPSIN_HIS"/>
    <property type="match status" value="1"/>
</dbReference>
<dbReference type="InterPro" id="IPR001254">
    <property type="entry name" value="Trypsin_dom"/>
</dbReference>
<feature type="signal peptide" evidence="7">
    <location>
        <begin position="1"/>
        <end position="20"/>
    </location>
</feature>
<evidence type="ECO:0000256" key="1">
    <source>
        <dbReference type="ARBA" id="ARBA00022670"/>
    </source>
</evidence>
<evidence type="ECO:0000256" key="5">
    <source>
        <dbReference type="PROSITE-ProRule" id="PRU00059"/>
    </source>
</evidence>
<dbReference type="CDD" id="cd00041">
    <property type="entry name" value="CUB"/>
    <property type="match status" value="1"/>
</dbReference>
<dbReference type="GO" id="GO:0006508">
    <property type="term" value="P:proteolysis"/>
    <property type="evidence" value="ECO:0007669"/>
    <property type="project" value="UniProtKB-KW"/>
</dbReference>
<comment type="caution">
    <text evidence="5">Lacks conserved residue(s) required for the propagation of feature annotation.</text>
</comment>
<feature type="domain" description="Peptidase S1" evidence="9">
    <location>
        <begin position="199"/>
        <end position="431"/>
    </location>
</feature>
<dbReference type="SUPFAM" id="SSF49854">
    <property type="entry name" value="Spermadhesin, CUB domain"/>
    <property type="match status" value="1"/>
</dbReference>
<dbReference type="AlphaFoldDB" id="A0A1D8QLQ6"/>
<dbReference type="InterPro" id="IPR009003">
    <property type="entry name" value="Peptidase_S1_PA"/>
</dbReference>
<dbReference type="InterPro" id="IPR000859">
    <property type="entry name" value="CUB_dom"/>
</dbReference>
<dbReference type="Gene3D" id="2.60.120.290">
    <property type="entry name" value="Spermadhesin, CUB domain"/>
    <property type="match status" value="1"/>
</dbReference>
<feature type="domain" description="CUB" evidence="8">
    <location>
        <begin position="54"/>
        <end position="167"/>
    </location>
</feature>
<dbReference type="SMART" id="SM00020">
    <property type="entry name" value="Tryp_SPc"/>
    <property type="match status" value="1"/>
</dbReference>
<feature type="chain" id="PRO_5009111357" evidence="7">
    <location>
        <begin position="21"/>
        <end position="440"/>
    </location>
</feature>
<reference evidence="10" key="1">
    <citation type="submission" date="2015-09" db="EMBL/GenBank/DDBJ databases">
        <title>Analysis on Gene and Cold-Adaptation of Trypsin from the Krill, Euphausia superba (Dana, 1852).</title>
        <authorList>
            <person name="Zhou T."/>
            <person name="Wang X."/>
        </authorList>
    </citation>
    <scope>NUCLEOTIDE SEQUENCE</scope>
</reference>
<keyword evidence="1 6" id="KW-0645">Protease</keyword>
<evidence type="ECO:0000259" key="9">
    <source>
        <dbReference type="PROSITE" id="PS50240"/>
    </source>
</evidence>
<dbReference type="InterPro" id="IPR035914">
    <property type="entry name" value="Sperma_CUB_dom_sf"/>
</dbReference>
<evidence type="ECO:0000256" key="3">
    <source>
        <dbReference type="ARBA" id="ARBA00022825"/>
    </source>
</evidence>
<evidence type="ECO:0000256" key="7">
    <source>
        <dbReference type="SAM" id="SignalP"/>
    </source>
</evidence>
<name>A0A1D8QLQ6_EUPSU</name>
<keyword evidence="4" id="KW-1015">Disulfide bond</keyword>
<dbReference type="EC" id="3.4.21.4" evidence="10"/>
<dbReference type="PROSITE" id="PS01180">
    <property type="entry name" value="CUB"/>
    <property type="match status" value="1"/>
</dbReference>
<dbReference type="SMART" id="SM00042">
    <property type="entry name" value="CUB"/>
    <property type="match status" value="1"/>
</dbReference>
<accession>A0A1D8QLQ6</accession>
<dbReference type="Gene3D" id="2.40.10.10">
    <property type="entry name" value="Trypsin-like serine proteases"/>
    <property type="match status" value="1"/>
</dbReference>
<dbReference type="SMR" id="A0A1D8QLQ6"/>
<dbReference type="InterPro" id="IPR043504">
    <property type="entry name" value="Peptidase_S1_PA_chymotrypsin"/>
</dbReference>
<dbReference type="Pfam" id="PF00089">
    <property type="entry name" value="Trypsin"/>
    <property type="match status" value="1"/>
</dbReference>
<evidence type="ECO:0000256" key="2">
    <source>
        <dbReference type="ARBA" id="ARBA00022801"/>
    </source>
</evidence>
<sequence length="440" mass="47143">MRALLQQLLGLVLVLVAANAQVSEEYFTLKDGTHVQPRAGNWSIEPRASGTYACSRRPRLVTLRAGDVATFTSPGYPSPYTAKQNCGWRFKAPGRTDQITITCSSFALQPSGRRCQDFLAIGSRSLRQKYCGSNGPSSVSVIRYVRLTFRSDRSRNFAGFTCTATLAGTNPVVTSAPVTNPPVTSGRCVCGQANRATRIVGGQTTEVNEYPWQVALVSRGSTQVFCGGSLINDRWVLTAAHCTQSGVQQVILGNHLQSSTDTGERRVNVRRVVDHPNYNSRNLDNDFSLLELSTPQNLENVDPQIRPVCLPSASNPSQYEDVMAIVSGWGTTSAGGSQPNALRDTAVRTQTNAQCNQAYGSGSITNSMICAATSGRDSCQGDSGGPLVRNVGGYFRQIGVVSWGSGCADARFPGVYSRVTNQINWITSTSSSGTTCAPPS</sequence>
<evidence type="ECO:0000259" key="8">
    <source>
        <dbReference type="PROSITE" id="PS01180"/>
    </source>
</evidence>